<dbReference type="Proteomes" id="UP001157006">
    <property type="component" value="Chromosome 1L"/>
</dbReference>
<keyword evidence="1" id="KW-1133">Transmembrane helix</keyword>
<feature type="transmembrane region" description="Helical" evidence="1">
    <location>
        <begin position="6"/>
        <end position="26"/>
    </location>
</feature>
<evidence type="ECO:0000256" key="1">
    <source>
        <dbReference type="SAM" id="Phobius"/>
    </source>
</evidence>
<keyword evidence="1" id="KW-0472">Membrane</keyword>
<name>A0AAV0YKD0_VICFA</name>
<feature type="transmembrane region" description="Helical" evidence="1">
    <location>
        <begin position="47"/>
        <end position="66"/>
    </location>
</feature>
<evidence type="ECO:0000313" key="2">
    <source>
        <dbReference type="EMBL" id="CAI8586009.1"/>
    </source>
</evidence>
<protein>
    <submittedName>
        <fullName evidence="2">Uncharacterized protein</fullName>
    </submittedName>
</protein>
<dbReference type="PANTHER" id="PTHR33116">
    <property type="entry name" value="REVERSE TRANSCRIPTASE ZINC-BINDING DOMAIN-CONTAINING PROTEIN-RELATED-RELATED"/>
    <property type="match status" value="1"/>
</dbReference>
<gene>
    <name evidence="2" type="ORF">VFH_I234160</name>
</gene>
<reference evidence="2 3" key="1">
    <citation type="submission" date="2023-01" db="EMBL/GenBank/DDBJ databases">
        <authorList>
            <person name="Kreplak J."/>
        </authorList>
    </citation>
    <scope>NUCLEOTIDE SEQUENCE [LARGE SCALE GENOMIC DNA]</scope>
</reference>
<accession>A0AAV0YKD0</accession>
<sequence>MGSLPFVYLGLLIRGDSWILSLWNLVLETIKKRLSGWKSRNLSLGGWLILIKSVLSSISVYFHSFFKAPACIISSLESLINAFFWGGKEDRRKIVWIDLDFICLSKESGGLGVKRLREFNVNLLRKWCWRMLEERGSL</sequence>
<dbReference type="EMBL" id="OX451736">
    <property type="protein sequence ID" value="CAI8586009.1"/>
    <property type="molecule type" value="Genomic_DNA"/>
</dbReference>
<organism evidence="2 3">
    <name type="scientific">Vicia faba</name>
    <name type="common">Broad bean</name>
    <name type="synonym">Faba vulgaris</name>
    <dbReference type="NCBI Taxonomy" id="3906"/>
    <lineage>
        <taxon>Eukaryota</taxon>
        <taxon>Viridiplantae</taxon>
        <taxon>Streptophyta</taxon>
        <taxon>Embryophyta</taxon>
        <taxon>Tracheophyta</taxon>
        <taxon>Spermatophyta</taxon>
        <taxon>Magnoliopsida</taxon>
        <taxon>eudicotyledons</taxon>
        <taxon>Gunneridae</taxon>
        <taxon>Pentapetalae</taxon>
        <taxon>rosids</taxon>
        <taxon>fabids</taxon>
        <taxon>Fabales</taxon>
        <taxon>Fabaceae</taxon>
        <taxon>Papilionoideae</taxon>
        <taxon>50 kb inversion clade</taxon>
        <taxon>NPAAA clade</taxon>
        <taxon>Hologalegina</taxon>
        <taxon>IRL clade</taxon>
        <taxon>Fabeae</taxon>
        <taxon>Vicia</taxon>
    </lineage>
</organism>
<dbReference type="PANTHER" id="PTHR33116:SF78">
    <property type="entry name" value="OS12G0587133 PROTEIN"/>
    <property type="match status" value="1"/>
</dbReference>
<keyword evidence="3" id="KW-1185">Reference proteome</keyword>
<evidence type="ECO:0000313" key="3">
    <source>
        <dbReference type="Proteomes" id="UP001157006"/>
    </source>
</evidence>
<proteinExistence type="predicted"/>
<keyword evidence="1" id="KW-0812">Transmembrane</keyword>
<dbReference type="AlphaFoldDB" id="A0AAV0YKD0"/>